<protein>
    <submittedName>
        <fullName evidence="1">Uncharacterized protein</fullName>
    </submittedName>
</protein>
<sequence>MGGASSLAGRTIAHMLAHVSDDGRAMAPLVCATRCGDWWPDAVDVRRWLRVTAACWPARRRAALRRSGESPAMS</sequence>
<keyword evidence="2" id="KW-1185">Reference proteome</keyword>
<accession>A0A2Z6ZQA6</accession>
<reference evidence="1 2" key="1">
    <citation type="journal article" date="2015" name="Proc. Natl. Acad. Sci. U.S.A.">
        <title>The resurrection genome of Boea hygrometrica: A blueprint for survival of dehydration.</title>
        <authorList>
            <person name="Xiao L."/>
            <person name="Yang G."/>
            <person name="Zhang L."/>
            <person name="Yang X."/>
            <person name="Zhao S."/>
            <person name="Ji Z."/>
            <person name="Zhou Q."/>
            <person name="Hu M."/>
            <person name="Wang Y."/>
            <person name="Chen M."/>
            <person name="Xu Y."/>
            <person name="Jin H."/>
            <person name="Xiao X."/>
            <person name="Hu G."/>
            <person name="Bao F."/>
            <person name="Hu Y."/>
            <person name="Wan P."/>
            <person name="Li L."/>
            <person name="Deng X."/>
            <person name="Kuang T."/>
            <person name="Xiang C."/>
            <person name="Zhu J.K."/>
            <person name="Oliver M.J."/>
            <person name="He Y."/>
        </authorList>
    </citation>
    <scope>NUCLEOTIDE SEQUENCE [LARGE SCALE GENOMIC DNA]</scope>
    <source>
        <strain evidence="2">cv. XS01</strain>
    </source>
</reference>
<dbReference type="EMBL" id="KV358678">
    <property type="protein sequence ID" value="KZT75207.1"/>
    <property type="molecule type" value="Genomic_DNA"/>
</dbReference>
<evidence type="ECO:0000313" key="2">
    <source>
        <dbReference type="Proteomes" id="UP000250235"/>
    </source>
</evidence>
<dbReference type="Proteomes" id="UP000250235">
    <property type="component" value="Unassembled WGS sequence"/>
</dbReference>
<proteinExistence type="predicted"/>
<name>A0A2Z6ZQA6_9LAMI</name>
<gene>
    <name evidence="1" type="ORF">F511_47768</name>
</gene>
<organism evidence="1 2">
    <name type="scientific">Dorcoceras hygrometricum</name>
    <dbReference type="NCBI Taxonomy" id="472368"/>
    <lineage>
        <taxon>Eukaryota</taxon>
        <taxon>Viridiplantae</taxon>
        <taxon>Streptophyta</taxon>
        <taxon>Embryophyta</taxon>
        <taxon>Tracheophyta</taxon>
        <taxon>Spermatophyta</taxon>
        <taxon>Magnoliopsida</taxon>
        <taxon>eudicotyledons</taxon>
        <taxon>Gunneridae</taxon>
        <taxon>Pentapetalae</taxon>
        <taxon>asterids</taxon>
        <taxon>lamiids</taxon>
        <taxon>Lamiales</taxon>
        <taxon>Gesneriaceae</taxon>
        <taxon>Didymocarpoideae</taxon>
        <taxon>Trichosporeae</taxon>
        <taxon>Loxocarpinae</taxon>
        <taxon>Dorcoceras</taxon>
    </lineage>
</organism>
<dbReference type="AlphaFoldDB" id="A0A2Z6ZQA6"/>
<evidence type="ECO:0000313" key="1">
    <source>
        <dbReference type="EMBL" id="KZT75207.1"/>
    </source>
</evidence>